<evidence type="ECO:0000313" key="16">
    <source>
        <dbReference type="RefSeq" id="XP_020664771.2"/>
    </source>
</evidence>
<dbReference type="Pfam" id="PF00878">
    <property type="entry name" value="CIMR"/>
    <property type="match status" value="14"/>
</dbReference>
<dbReference type="InterPro" id="IPR044865">
    <property type="entry name" value="MRH_dom"/>
</dbReference>
<dbReference type="SMART" id="SM01404">
    <property type="entry name" value="CIMR"/>
    <property type="match status" value="14"/>
</dbReference>
<dbReference type="InterPro" id="IPR036943">
    <property type="entry name" value="FN_type2_sf"/>
</dbReference>
<feature type="domain" description="MRH" evidence="14">
    <location>
        <begin position="329"/>
        <end position="473"/>
    </location>
</feature>
<feature type="domain" description="MRH" evidence="14">
    <location>
        <begin position="1218"/>
        <end position="1358"/>
    </location>
</feature>
<dbReference type="GO" id="GO:0005520">
    <property type="term" value="F:insulin-like growth factor binding"/>
    <property type="evidence" value="ECO:0007669"/>
    <property type="project" value="TreeGrafter"/>
</dbReference>
<keyword evidence="4 12" id="KW-0732">Signal</keyword>
<name>A0A6J0UVP4_9SAUR</name>
<dbReference type="Pfam" id="PF00040">
    <property type="entry name" value="fn2"/>
    <property type="match status" value="1"/>
</dbReference>
<feature type="domain" description="MRH" evidence="14">
    <location>
        <begin position="1362"/>
        <end position="1503"/>
    </location>
</feature>
<protein>
    <submittedName>
        <fullName evidence="16">Cation-independent mannose-6-phosphate receptor isoform X1</fullName>
    </submittedName>
</protein>
<feature type="domain" description="MRH" evidence="14">
    <location>
        <begin position="1992"/>
        <end position="2128"/>
    </location>
</feature>
<evidence type="ECO:0000259" key="13">
    <source>
        <dbReference type="PROSITE" id="PS51092"/>
    </source>
</evidence>
<feature type="region of interest" description="Disordered" evidence="10">
    <location>
        <begin position="2427"/>
        <end position="2490"/>
    </location>
</feature>
<dbReference type="OrthoDB" id="4504960at2759"/>
<keyword evidence="5" id="KW-0677">Repeat</keyword>
<dbReference type="PRINTS" id="PR00013">
    <property type="entry name" value="FNTYPEII"/>
</dbReference>
<accession>A0A6J0UVP4</accession>
<feature type="domain" description="Fibronectin type-II" evidence="13">
    <location>
        <begin position="1898"/>
        <end position="1944"/>
    </location>
</feature>
<evidence type="ECO:0000256" key="7">
    <source>
        <dbReference type="ARBA" id="ARBA00023136"/>
    </source>
</evidence>
<dbReference type="CDD" id="cd00062">
    <property type="entry name" value="FN2"/>
    <property type="match status" value="1"/>
</dbReference>
<keyword evidence="7 11" id="KW-0472">Membrane</keyword>
<feature type="compositionally biased region" description="Polar residues" evidence="10">
    <location>
        <begin position="2459"/>
        <end position="2478"/>
    </location>
</feature>
<reference evidence="16" key="2">
    <citation type="submission" date="2025-08" db="UniProtKB">
        <authorList>
            <consortium name="RefSeq"/>
        </authorList>
    </citation>
    <scope>IDENTIFICATION</scope>
</reference>
<evidence type="ECO:0000256" key="1">
    <source>
        <dbReference type="ARBA" id="ARBA00004308"/>
    </source>
</evidence>
<organism evidence="15 16">
    <name type="scientific">Pogona vitticeps</name>
    <name type="common">central bearded dragon</name>
    <dbReference type="NCBI Taxonomy" id="103695"/>
    <lineage>
        <taxon>Eukaryota</taxon>
        <taxon>Metazoa</taxon>
        <taxon>Chordata</taxon>
        <taxon>Craniata</taxon>
        <taxon>Vertebrata</taxon>
        <taxon>Euteleostomi</taxon>
        <taxon>Lepidosauria</taxon>
        <taxon>Squamata</taxon>
        <taxon>Bifurcata</taxon>
        <taxon>Unidentata</taxon>
        <taxon>Episquamata</taxon>
        <taxon>Toxicofera</taxon>
        <taxon>Iguania</taxon>
        <taxon>Acrodonta</taxon>
        <taxon>Agamidae</taxon>
        <taxon>Amphibolurinae</taxon>
        <taxon>Pogona</taxon>
    </lineage>
</organism>
<keyword evidence="2" id="KW-0813">Transport</keyword>
<evidence type="ECO:0000256" key="3">
    <source>
        <dbReference type="ARBA" id="ARBA00022692"/>
    </source>
</evidence>
<dbReference type="GO" id="GO:0038023">
    <property type="term" value="F:signaling receptor activity"/>
    <property type="evidence" value="ECO:0007669"/>
    <property type="project" value="InterPro"/>
</dbReference>
<keyword evidence="3 11" id="KW-0812">Transmembrane</keyword>
<dbReference type="GO" id="GO:0005802">
    <property type="term" value="C:trans-Golgi network"/>
    <property type="evidence" value="ECO:0007669"/>
    <property type="project" value="TreeGrafter"/>
</dbReference>
<feature type="domain" description="MRH" evidence="14">
    <location>
        <begin position="768"/>
        <end position="926"/>
    </location>
</feature>
<dbReference type="SUPFAM" id="SSF57440">
    <property type="entry name" value="Kringle-like"/>
    <property type="match status" value="1"/>
</dbReference>
<sequence>MRRPACAPLGRAPPPQPAGPGALRWLPLLFLLFPSPEGGSFASGAAQSSINYRDLCGYTWEAVNPDKVHYKINLCGNASECGSSSTICAYDIKNQLYFSVGDSSLMRSSELLLEFNTTKSCSQQGTQHVVQSNINFFCGKTLGSPEFVASTECVHYFEWRTFVACKKDLFKPTKEVPCYVFDKDLKKRDLNPLIKSSGGYLVEDSDEDSELYINICRNIGGSSTETRICPVGSAACLLKGGQAFDLGHPKEQLKSLDKYRLSVKYERFSNEEKPDFCEGHNPAVTITFVCPQGRRREDTSPKLTAQSNCRFEIEWVTESACVRDYLESNSCTLTNEQHGIYVNLSSLTQSPDYVSPYLAKDKEEYYYYLNVCGKTTGGSCTDAYAASCQVKPQNNQNKVAGKFANQTLRYADGDLILTYPGGDPCSSGFQRMTVINFECNQTADDDGKGHPEFTGETDCTYFFSWQTKYACIGEKEDLPCMVADKKKRYDLTRLIRHSDSEQNWEAVDGNPVEVERKHFFINVCHKVLQKGAAMNCPKEASVCSVDKNNSTKNLGTFMSSPTKVGENIQLLYSDGDECKPNKKAETKILLICKPGDLESAPVLISSGYDGCLYEFEWHTAAACVLSKTKGDHCRVSDSQAGFSFDLSPLMNKTYPVNTSDYTFHISICGSVENTLCGSQSAACQVKKGGGAWSLGMPSSELSYYDGMIQLNYQNGTPYNNEKQTKRSTHITFLCDREAGLGVPEYQAEDNFTYNFKWYTQYACPEIPIECVVTDPQTLEQYDLSSLSLSGGRTENWFAMDNSEQHVHKKYYINICRPLNPVPGCDRRASVCEMTYKGGERTGSSEISNSNLGIASHAPVIEGRGRILLNYTGGALCVRADDDKIEPFSSLIHLSCSKGALNSSPRFIEIKDCVATFLWETEAACPVTTTEGEAQNCSVKDPNTGFVYNLESLASERGYLVMGVGKEYMINICGPANDCKPTENTPNEDSIGGCETEDLKHIRLVKLNKTLQLSTEGYLSFTYRGPDDSFIITFVCNQSYPGELKFVHEEMNSARNIHNTFFEFHTALACPPAPVDCQVTDAAGNEYDLSDLSRENKPWIALDTSKDAKTRTFYLNVCKPLPYVPGCPGGAIGSCVKYGTKGQNLGMIQISPQAATDGSLSVVYLSGDKCKGNRQYSTRIIFQCDQAMGSPVFQHEEDCEFVFVWRTLAACPVHRAEGMNCQVKDPRYGYVYDLAPLGGKDKKVSTSEYDYYFRVCGGLTEGICRQPRRNTDVVSSCQIKTQSPSFKKIAGLHTTKLTYDNGLIKINYTSGETCHKIYERSTAIFFYCDPHPDLEPVFLKETEDCTYMFEWHTPFACPPFKSIECSYKDDAGNSYDLSALTRHKENWEAISKTDSSQKYYINVCKSLVPHQGVDFCPPDAAACLMDGSKYINLGEVGDGLQLENGIFVLKYINGEKCPDQIRRKSTLIRFKCDEKSLDSKPELITAIEDCEYTFVWFTASACPLKSSIHNNCTVSNPLTGHLFDLNPLKRQDGYTVSDFRNHRTLQLSVCDEARSPCGSGVGVCIIDGHHPPVNAGRVNKTLTYEDGVLKFAYKGGEPCPSHPDLMYTSYFSFVCRSDAGPGSQPVLVSFDEATCAYYLSWHTVLACEEDSGVECSVMNGSTIIDLSPLIHQTGSYEAFDSSDLSDLTPDFYINICQPLNAIRDVNCPPGAAVCMVPVTGSPIDIGRITGPPKLNTATNEVYITFNSNTPCPEDKNLNYSSRIVFHCNRGTNLGKPKMIGKSACEYIFEWSTPVVCPDKVDVLGCSVTDEQLHYSFNLSSFSGKPYMVPSGHRSYHVGVCSGALDVPQGKCKDAAVCFVFGNKAVSFGNIKQMKMDYRHQDEAVIVQYKDGDVCPPVTEMGELCVFPFQYKGQSYSECIMAQHERPWCATTENMDKDNKWGFCGNVSGHRESTIIFKCDENAGDGSPQLLSETLGCSVTFEWKTQVVCPPRKMECKFIQKHKTYDLRVLSSLTGSWVFADKDSSYYMNLCQRVHEGPTGCPERASVCRKNQNGAVQVLGLVHTQKLNVTDDKVLISYSNGHECQKKNKKATTVIELKCGKTVGMPRFDRIDEENCAYYITWETRAACAVKPQEVNIKNGTIINPVTGKNFSLGDIYYRLYNASGDIRANGDTYIYEIQLSAITHSNHQECMGANICQVKTSGPGFRRIGSSNKAKYYIQDDDLDVVFSSDSRCGRDKTKFASSTIFFHCSQEAKEGIPAFLHESSDCQYLFTWYTSAVCPLVSAEITNDKTYEEDHFHKGLSGRSQAVGALLSLLLVVLTACLVILLLYKKERRETMKQKIANCCRRTSNVSYKYTKINTEEVNENETEWLMEEIAAPTQKSENEGQENGHITSKTVRSEALTSLHVDDMDSEDEVLTIPEVKIHSARDVHSRGLDTSRPPHNKALNHSSGDKARLLNGSKGSTAFGQRKAQNSTNTVSFHDDSDEDLLNV</sequence>
<keyword evidence="16" id="KW-0675">Receptor</keyword>
<evidence type="ECO:0000313" key="15">
    <source>
        <dbReference type="Proteomes" id="UP001652642"/>
    </source>
</evidence>
<dbReference type="GO" id="GO:0005886">
    <property type="term" value="C:plasma membrane"/>
    <property type="evidence" value="ECO:0007669"/>
    <property type="project" value="TreeGrafter"/>
</dbReference>
<evidence type="ECO:0000256" key="9">
    <source>
        <dbReference type="PROSITE-ProRule" id="PRU00479"/>
    </source>
</evidence>
<evidence type="ECO:0000256" key="6">
    <source>
        <dbReference type="ARBA" id="ARBA00022989"/>
    </source>
</evidence>
<keyword evidence="8" id="KW-1015">Disulfide bond</keyword>
<dbReference type="Gene3D" id="2.10.10.10">
    <property type="entry name" value="Fibronectin, type II, collagen-binding"/>
    <property type="match status" value="1"/>
</dbReference>
<reference evidence="15" key="1">
    <citation type="submission" date="2025-05" db="UniProtKB">
        <authorList>
            <consortium name="RefSeq"/>
        </authorList>
    </citation>
    <scope>NUCLEOTIDE SEQUENCE [LARGE SCALE GENOMIC DNA]</scope>
</reference>
<gene>
    <name evidence="16" type="primary">IGF2R</name>
</gene>
<feature type="domain" description="MRH" evidence="14">
    <location>
        <begin position="1074"/>
        <end position="1212"/>
    </location>
</feature>
<feature type="domain" description="MRH" evidence="14">
    <location>
        <begin position="2136"/>
        <end position="2280"/>
    </location>
</feature>
<dbReference type="PANTHER" id="PTHR15071:SF17">
    <property type="entry name" value="CATION-INDEPENDENT MANNOSE-6-PHOSPHATE RECEPTOR"/>
    <property type="match status" value="1"/>
</dbReference>
<feature type="domain" description="MRH" evidence="14">
    <location>
        <begin position="1802"/>
        <end position="1989"/>
    </location>
</feature>
<dbReference type="GeneID" id="110087416"/>
<evidence type="ECO:0000256" key="5">
    <source>
        <dbReference type="ARBA" id="ARBA00022737"/>
    </source>
</evidence>
<feature type="domain" description="MRH" evidence="14">
    <location>
        <begin position="1652"/>
        <end position="1797"/>
    </location>
</feature>
<feature type="domain" description="MRH" evidence="14">
    <location>
        <begin position="54"/>
        <end position="167"/>
    </location>
</feature>
<dbReference type="PANTHER" id="PTHR15071">
    <property type="entry name" value="MANNOSE-6-PHOSPHATE RECEPTOR FAMILY MEMBER"/>
    <property type="match status" value="1"/>
</dbReference>
<feature type="domain" description="MRH" evidence="14">
    <location>
        <begin position="631"/>
        <end position="765"/>
    </location>
</feature>
<dbReference type="GO" id="GO:0005537">
    <property type="term" value="F:D-mannose binding"/>
    <property type="evidence" value="ECO:0007669"/>
    <property type="project" value="InterPro"/>
</dbReference>
<comment type="caution">
    <text evidence="9">Lacks conserved residue(s) required for the propagation of feature annotation.</text>
</comment>
<keyword evidence="15" id="KW-1185">Reference proteome</keyword>
<evidence type="ECO:0000256" key="10">
    <source>
        <dbReference type="SAM" id="MobiDB-lite"/>
    </source>
</evidence>
<evidence type="ECO:0000256" key="11">
    <source>
        <dbReference type="SAM" id="Phobius"/>
    </source>
</evidence>
<evidence type="ECO:0000256" key="8">
    <source>
        <dbReference type="ARBA" id="ARBA00023157"/>
    </source>
</evidence>
<evidence type="ECO:0000256" key="12">
    <source>
        <dbReference type="SAM" id="SignalP"/>
    </source>
</evidence>
<keyword evidence="6 11" id="KW-1133">Transmembrane helix</keyword>
<dbReference type="InterPro" id="IPR013806">
    <property type="entry name" value="Kringle-like"/>
</dbReference>
<feature type="region of interest" description="Disordered" evidence="10">
    <location>
        <begin position="2377"/>
        <end position="2397"/>
    </location>
</feature>
<dbReference type="InterPro" id="IPR009011">
    <property type="entry name" value="Man6P_isomerase_rcpt-bd_dom_sf"/>
</dbReference>
<proteinExistence type="predicted"/>
<feature type="domain" description="MRH" evidence="14">
    <location>
        <begin position="1509"/>
        <end position="1648"/>
    </location>
</feature>
<feature type="chain" id="PRO_5046765862" evidence="12">
    <location>
        <begin position="39"/>
        <end position="2490"/>
    </location>
</feature>
<dbReference type="GO" id="GO:0005770">
    <property type="term" value="C:late endosome"/>
    <property type="evidence" value="ECO:0007669"/>
    <property type="project" value="TreeGrafter"/>
</dbReference>
<dbReference type="Proteomes" id="UP001652642">
    <property type="component" value="Chromosome 1"/>
</dbReference>
<feature type="domain" description="MRH" evidence="14">
    <location>
        <begin position="176"/>
        <end position="323"/>
    </location>
</feature>
<dbReference type="RefSeq" id="XP_020664771.2">
    <property type="nucleotide sequence ID" value="XM_020809112.2"/>
</dbReference>
<dbReference type="InterPro" id="IPR000479">
    <property type="entry name" value="CIMR_rpt"/>
</dbReference>
<feature type="signal peptide" evidence="12">
    <location>
        <begin position="1"/>
        <end position="38"/>
    </location>
</feature>
<feature type="domain" description="MRH" evidence="14">
    <location>
        <begin position="478"/>
        <end position="625"/>
    </location>
</feature>
<dbReference type="Gene3D" id="2.70.130.10">
    <property type="entry name" value="Mannose-6-phosphate receptor binding domain"/>
    <property type="match status" value="15"/>
</dbReference>
<comment type="subcellular location">
    <subcellularLocation>
        <location evidence="1">Endomembrane system</location>
    </subcellularLocation>
</comment>
<evidence type="ECO:0000259" key="14">
    <source>
        <dbReference type="PROSITE" id="PS51914"/>
    </source>
</evidence>
<dbReference type="SMART" id="SM00059">
    <property type="entry name" value="FN2"/>
    <property type="match status" value="1"/>
</dbReference>
<dbReference type="GO" id="GO:0007041">
    <property type="term" value="P:lysosomal transport"/>
    <property type="evidence" value="ECO:0007669"/>
    <property type="project" value="InterPro"/>
</dbReference>
<feature type="domain" description="MRH" evidence="14">
    <location>
        <begin position="934"/>
        <end position="1071"/>
    </location>
</feature>
<feature type="transmembrane region" description="Helical" evidence="11">
    <location>
        <begin position="2306"/>
        <end position="2328"/>
    </location>
</feature>
<dbReference type="InParanoid" id="A0A6J0UVP4"/>
<dbReference type="PROSITE" id="PS51914">
    <property type="entry name" value="MRH"/>
    <property type="match status" value="15"/>
</dbReference>
<dbReference type="PROSITE" id="PS51092">
    <property type="entry name" value="FN2_2"/>
    <property type="match status" value="1"/>
</dbReference>
<evidence type="ECO:0000256" key="4">
    <source>
        <dbReference type="ARBA" id="ARBA00022729"/>
    </source>
</evidence>
<dbReference type="InterPro" id="IPR000562">
    <property type="entry name" value="FN_type2_dom"/>
</dbReference>
<evidence type="ECO:0000256" key="2">
    <source>
        <dbReference type="ARBA" id="ARBA00022448"/>
    </source>
</evidence>
<dbReference type="SUPFAM" id="SSF50911">
    <property type="entry name" value="Mannose 6-phosphate receptor domain"/>
    <property type="match status" value="15"/>
</dbReference>
<dbReference type="CTD" id="3482"/>